<dbReference type="InterPro" id="IPR009772">
    <property type="entry name" value="CDC123"/>
</dbReference>
<organism evidence="2 4">
    <name type="scientific">Strigomonas culicis</name>
    <dbReference type="NCBI Taxonomy" id="28005"/>
    <lineage>
        <taxon>Eukaryota</taxon>
        <taxon>Discoba</taxon>
        <taxon>Euglenozoa</taxon>
        <taxon>Kinetoplastea</taxon>
        <taxon>Metakinetoplastina</taxon>
        <taxon>Trypanosomatida</taxon>
        <taxon>Trypanosomatidae</taxon>
        <taxon>Strigomonadinae</taxon>
        <taxon>Strigomonas</taxon>
    </lineage>
</organism>
<feature type="region of interest" description="Disordered" evidence="1">
    <location>
        <begin position="485"/>
        <end position="507"/>
    </location>
</feature>
<name>S9TY27_9TRYP</name>
<keyword evidence="4" id="KW-1185">Reference proteome</keyword>
<feature type="compositionally biased region" description="Basic and acidic residues" evidence="1">
    <location>
        <begin position="485"/>
        <end position="494"/>
    </location>
</feature>
<reference evidence="2 4" key="1">
    <citation type="journal article" date="2013" name="PLoS ONE">
        <title>Predicting the Proteins of Angomonas deanei, Strigomonas culicis and Their Respective Endosymbionts Reveals New Aspects of the Trypanosomatidae Family.</title>
        <authorList>
            <person name="Motta M.C."/>
            <person name="Martins A.C."/>
            <person name="de Souza S.S."/>
            <person name="Catta-Preta C.M."/>
            <person name="Silva R."/>
            <person name="Klein C.C."/>
            <person name="de Almeida L.G."/>
            <person name="de Lima Cunha O."/>
            <person name="Ciapina L.P."/>
            <person name="Brocchi M."/>
            <person name="Colabardini A.C."/>
            <person name="de Araujo Lima B."/>
            <person name="Machado C.R."/>
            <person name="de Almeida Soares C.M."/>
            <person name="Probst C.M."/>
            <person name="de Menezes C.B."/>
            <person name="Thompson C.E."/>
            <person name="Bartholomeu D.C."/>
            <person name="Gradia D.F."/>
            <person name="Pavoni D.P."/>
            <person name="Grisard E.C."/>
            <person name="Fantinatti-Garboggini F."/>
            <person name="Marchini F.K."/>
            <person name="Rodrigues-Luiz G.F."/>
            <person name="Wagner G."/>
            <person name="Goldman G.H."/>
            <person name="Fietto J.L."/>
            <person name="Elias M.C."/>
            <person name="Goldman M.H."/>
            <person name="Sagot M.F."/>
            <person name="Pereira M."/>
            <person name="Stoco P.H."/>
            <person name="de Mendonca-Neto R.P."/>
            <person name="Teixeira S.M."/>
            <person name="Maciel T.E."/>
            <person name="de Oliveira Mendes T.A."/>
            <person name="Urmenyi T.P."/>
            <person name="de Souza W."/>
            <person name="Schenkman S."/>
            <person name="de Vasconcelos A.T."/>
        </authorList>
    </citation>
    <scope>NUCLEOTIDE SEQUENCE [LARGE SCALE GENOMIC DNA]</scope>
</reference>
<dbReference type="EMBL" id="ATMH01008515">
    <property type="protein sequence ID" value="EPY21494.1"/>
    <property type="molecule type" value="Genomic_DNA"/>
</dbReference>
<dbReference type="OrthoDB" id="272389at2759"/>
<comment type="caution">
    <text evidence="2">The sequence shown here is derived from an EMBL/GenBank/DDBJ whole genome shotgun (WGS) entry which is preliminary data.</text>
</comment>
<dbReference type="EMBL" id="ATMH01005691">
    <property type="protein sequence ID" value="EPY27557.1"/>
    <property type="molecule type" value="Genomic_DNA"/>
</dbReference>
<proteinExistence type="predicted"/>
<reference evidence="2" key="2">
    <citation type="submission" date="2013-03" db="EMBL/GenBank/DDBJ databases">
        <authorList>
            <person name="Motta M.C.M."/>
            <person name="Martins A.C.A."/>
            <person name="Preta C.M.C.C."/>
            <person name="Silva R."/>
            <person name="de Souza S.S."/>
            <person name="Klein C.C."/>
            <person name="de Almeida L.G.P."/>
            <person name="Cunha O.L."/>
            <person name="Colabardini A.C."/>
            <person name="Lima B.A."/>
            <person name="Machado C.R."/>
            <person name="Soares C.M.A."/>
            <person name="de Menezes C.B.A."/>
            <person name="Bartolomeu D.C."/>
            <person name="Grisard E.C."/>
            <person name="Fantinatti-Garboggini F."/>
            <person name="Rodrigues-Luiz G.F."/>
            <person name="Wagner G."/>
            <person name="Goldman G.H."/>
            <person name="Fietto J.L.R."/>
            <person name="Ciapina L.P."/>
            <person name="Brocchi M."/>
            <person name="Elias M.C."/>
            <person name="Goldman M.H.S."/>
            <person name="Sagot M.-F."/>
            <person name="Pereira M."/>
            <person name="Stoco P.H."/>
            <person name="Teixeira S.M.R."/>
            <person name="de Mendonca-Neto R.P."/>
            <person name="Maciel T.E.F."/>
            <person name="Mendes T.A.O."/>
            <person name="Urmenyi T.P."/>
            <person name="Teixeira M.M.G."/>
            <person name="de Camargo E.F.P."/>
            <person name="de Sousa W."/>
            <person name="Schenkman S."/>
            <person name="de Vasconcelos A.T.R."/>
        </authorList>
    </citation>
    <scope>NUCLEOTIDE SEQUENCE</scope>
</reference>
<evidence type="ECO:0000256" key="1">
    <source>
        <dbReference type="SAM" id="MobiDB-lite"/>
    </source>
</evidence>
<sequence length="568" mass="62895">MEDSSSFFTFLHHTFGVIDFRLFSVLLQTVPKSLSPFFLLPSSVSSLSGPQLGCTCWYLMSSSNSACLSSYLFFFFFFKVVHKYIYIPIRLHRRPMLHRIPLTTVLSAPGSRHRVPSRTYHADVSNPFFRYLDSNDTRVVRHPLVDVSAAAPEDYETYVGEDVWQRGERRDDDGDEATDDPPPRFDDVVEWVAATMEEPWARDGVVLCGRYAVADDAGAWALPSQTASIHHPHEVFVLMKSSIKFLRDVRAQFRHAAAAASAGTKEPSLQFTLAKAMSGEEAREMRVYVPYAVHPCGDGAAPLQLAPLYDYAAICQRCTDVCLPPLMAWTEAQHDAHFRAMLARVRTAAVLERHLAADPSFLPRLLPPGAATAAAADPWAPFLLLLAVDVLFDGPGHPIYVLSAKVRVVARRAPADAASDAPYLLEDAASDAPAVAERAELEEESAARFFRLFRDVAHWNTYIAEVERRRRAAGEDGGEVARQLRRDTDADAKAVAEAGDGAPPRESAATGLHYVVVASEFGDLVHTGEAVEKMGLPLEFFQPELLQGNPELLAIIEQMKRDMEKAKK</sequence>
<protein>
    <submittedName>
        <fullName evidence="2">Uncharacterized protein</fullName>
    </submittedName>
</protein>
<dbReference type="Proteomes" id="UP000015354">
    <property type="component" value="Unassembled WGS sequence"/>
</dbReference>
<evidence type="ECO:0000313" key="4">
    <source>
        <dbReference type="Proteomes" id="UP000015354"/>
    </source>
</evidence>
<dbReference type="Pfam" id="PF07065">
    <property type="entry name" value="D123"/>
    <property type="match status" value="1"/>
</dbReference>
<evidence type="ECO:0000313" key="3">
    <source>
        <dbReference type="EMBL" id="EPY27557.1"/>
    </source>
</evidence>
<evidence type="ECO:0000313" key="2">
    <source>
        <dbReference type="EMBL" id="EPY21494.1"/>
    </source>
</evidence>
<accession>S9TY27</accession>
<dbReference type="AlphaFoldDB" id="S9TY27"/>
<gene>
    <name evidence="3" type="ORF">STCU_05691</name>
    <name evidence="2" type="ORF">STCU_08515</name>
</gene>